<feature type="transmembrane region" description="Helical" evidence="6">
    <location>
        <begin position="51"/>
        <end position="71"/>
    </location>
</feature>
<feature type="transmembrane region" description="Helical" evidence="6">
    <location>
        <begin position="226"/>
        <end position="249"/>
    </location>
</feature>
<name>A0A1K1SM67_9PSEU</name>
<dbReference type="Proteomes" id="UP000182740">
    <property type="component" value="Unassembled WGS sequence"/>
</dbReference>
<keyword evidence="9" id="KW-1185">Reference proteome</keyword>
<dbReference type="PANTHER" id="PTHR34820">
    <property type="entry name" value="INNER MEMBRANE PROTEIN YEBZ"/>
    <property type="match status" value="1"/>
</dbReference>
<dbReference type="AlphaFoldDB" id="A0A1K1SM67"/>
<dbReference type="GO" id="GO:0006825">
    <property type="term" value="P:copper ion transport"/>
    <property type="evidence" value="ECO:0007669"/>
    <property type="project" value="InterPro"/>
</dbReference>
<proteinExistence type="predicted"/>
<evidence type="ECO:0000256" key="5">
    <source>
        <dbReference type="ARBA" id="ARBA00023136"/>
    </source>
</evidence>
<sequence>MSVDSVKAWYVLARAVDYTGLTLFAGGLLFVAVLWPAGAGHRGTRTVLGTGWVLGLLGTVAGLGLQAAWAAQRPPGDFLALDLLTQALGSQFGRVWFSRALLWLLAGVVLAWLLQRGRDAAKAVAWRAGAGAVVLGLLRTTGLTGHAAESTRPWLSQLADLAHLAGACAWIGGLAVLLFGVLARRDPGELASVVPRYSKLAMVSVTVVVAAGVALAWQTVGGFGRLFATAYGQTLLVKLAVLAVVLLAAQASRAWVGRRLDFAVVLRGDARTVRPFVHSVAAETTLVIVVLLAASFLVTASPGR</sequence>
<evidence type="ECO:0000313" key="8">
    <source>
        <dbReference type="EMBL" id="SFW85512.1"/>
    </source>
</evidence>
<evidence type="ECO:0000256" key="3">
    <source>
        <dbReference type="ARBA" id="ARBA00022692"/>
    </source>
</evidence>
<dbReference type="STRING" id="546364.SAMN04489730_6157"/>
<feature type="transmembrane region" description="Helical" evidence="6">
    <location>
        <begin position="161"/>
        <end position="179"/>
    </location>
</feature>
<feature type="transmembrane region" description="Helical" evidence="6">
    <location>
        <begin position="124"/>
        <end position="141"/>
    </location>
</feature>
<accession>A0A1K1SM67</accession>
<dbReference type="InterPro" id="IPR032694">
    <property type="entry name" value="CopC/D"/>
</dbReference>
<dbReference type="Pfam" id="PF05425">
    <property type="entry name" value="CopD"/>
    <property type="match status" value="1"/>
</dbReference>
<evidence type="ECO:0000259" key="7">
    <source>
        <dbReference type="Pfam" id="PF05425"/>
    </source>
</evidence>
<evidence type="ECO:0000256" key="6">
    <source>
        <dbReference type="SAM" id="Phobius"/>
    </source>
</evidence>
<dbReference type="EMBL" id="FPJG01000006">
    <property type="protein sequence ID" value="SFW85512.1"/>
    <property type="molecule type" value="Genomic_DNA"/>
</dbReference>
<feature type="transmembrane region" description="Helical" evidence="6">
    <location>
        <begin position="20"/>
        <end position="39"/>
    </location>
</feature>
<reference evidence="9" key="1">
    <citation type="submission" date="2016-11" db="EMBL/GenBank/DDBJ databases">
        <authorList>
            <person name="Varghese N."/>
            <person name="Submissions S."/>
        </authorList>
    </citation>
    <scope>NUCLEOTIDE SEQUENCE [LARGE SCALE GENOMIC DNA]</scope>
    <source>
        <strain evidence="9">DSM 44671</strain>
    </source>
</reference>
<keyword evidence="4 6" id="KW-1133">Transmembrane helix</keyword>
<feature type="transmembrane region" description="Helical" evidence="6">
    <location>
        <begin position="91"/>
        <end position="112"/>
    </location>
</feature>
<organism evidence="8 9">
    <name type="scientific">Amycolatopsis australiensis</name>
    <dbReference type="NCBI Taxonomy" id="546364"/>
    <lineage>
        <taxon>Bacteria</taxon>
        <taxon>Bacillati</taxon>
        <taxon>Actinomycetota</taxon>
        <taxon>Actinomycetes</taxon>
        <taxon>Pseudonocardiales</taxon>
        <taxon>Pseudonocardiaceae</taxon>
        <taxon>Amycolatopsis</taxon>
    </lineage>
</organism>
<protein>
    <submittedName>
        <fullName evidence="8">Putative copper export protein</fullName>
    </submittedName>
</protein>
<dbReference type="InterPro" id="IPR008457">
    <property type="entry name" value="Cu-R_CopD_dom"/>
</dbReference>
<gene>
    <name evidence="8" type="ORF">SAMN04489730_6157</name>
</gene>
<feature type="transmembrane region" description="Helical" evidence="6">
    <location>
        <begin position="276"/>
        <end position="298"/>
    </location>
</feature>
<keyword evidence="5 6" id="KW-0472">Membrane</keyword>
<dbReference type="GO" id="GO:0005886">
    <property type="term" value="C:plasma membrane"/>
    <property type="evidence" value="ECO:0007669"/>
    <property type="project" value="UniProtKB-SubCell"/>
</dbReference>
<keyword evidence="2" id="KW-1003">Cell membrane</keyword>
<comment type="subcellular location">
    <subcellularLocation>
        <location evidence="1">Cell membrane</location>
        <topology evidence="1">Multi-pass membrane protein</topology>
    </subcellularLocation>
</comment>
<feature type="domain" description="Copper resistance protein D" evidence="7">
    <location>
        <begin position="193"/>
        <end position="297"/>
    </location>
</feature>
<feature type="transmembrane region" description="Helical" evidence="6">
    <location>
        <begin position="200"/>
        <end position="220"/>
    </location>
</feature>
<evidence type="ECO:0000256" key="2">
    <source>
        <dbReference type="ARBA" id="ARBA00022475"/>
    </source>
</evidence>
<evidence type="ECO:0000256" key="1">
    <source>
        <dbReference type="ARBA" id="ARBA00004651"/>
    </source>
</evidence>
<dbReference type="PANTHER" id="PTHR34820:SF4">
    <property type="entry name" value="INNER MEMBRANE PROTEIN YEBZ"/>
    <property type="match status" value="1"/>
</dbReference>
<evidence type="ECO:0000313" key="9">
    <source>
        <dbReference type="Proteomes" id="UP000182740"/>
    </source>
</evidence>
<keyword evidence="3 6" id="KW-0812">Transmembrane</keyword>
<evidence type="ECO:0000256" key="4">
    <source>
        <dbReference type="ARBA" id="ARBA00022989"/>
    </source>
</evidence>